<feature type="domain" description="PTS EIIA type-2" evidence="11">
    <location>
        <begin position="1"/>
        <end position="141"/>
    </location>
</feature>
<dbReference type="InterPro" id="IPR051351">
    <property type="entry name" value="Ascorbate-PTS_EIIA_comp"/>
</dbReference>
<comment type="subcellular location">
    <subcellularLocation>
        <location evidence="1">Cytoplasm</location>
    </subcellularLocation>
</comment>
<name>A0A4R1BCS7_9ACTN</name>
<keyword evidence="2" id="KW-0813">Transport</keyword>
<evidence type="ECO:0000313" key="13">
    <source>
        <dbReference type="Proteomes" id="UP000295244"/>
    </source>
</evidence>
<evidence type="ECO:0000256" key="2">
    <source>
        <dbReference type="ARBA" id="ARBA00022448"/>
    </source>
</evidence>
<keyword evidence="6" id="KW-0598">Phosphotransferase system</keyword>
<dbReference type="PANTHER" id="PTHR36203">
    <property type="entry name" value="ASCORBATE-SPECIFIC PTS SYSTEM EIIA COMPONENT"/>
    <property type="match status" value="1"/>
</dbReference>
<evidence type="ECO:0000313" key="12">
    <source>
        <dbReference type="EMBL" id="TCJ14824.1"/>
    </source>
</evidence>
<sequence length="146" mass="15595">MAVTGARVRVAAEDWRAAVRAACEPLVEGGAVEPRYPERCVEVVEENGPYMVLAPGLALAHARPEDGVLEVGLSAATLAEPVEFGHPENDPVDLVFAFGSPDKEQHVGLLAALADRLTEGLDDELRAAESEERAEELLEEVARGVE</sequence>
<evidence type="ECO:0000256" key="1">
    <source>
        <dbReference type="ARBA" id="ARBA00004496"/>
    </source>
</evidence>
<dbReference type="GO" id="GO:0016301">
    <property type="term" value="F:kinase activity"/>
    <property type="evidence" value="ECO:0007669"/>
    <property type="project" value="UniProtKB-KW"/>
</dbReference>
<dbReference type="Gene3D" id="3.40.930.10">
    <property type="entry name" value="Mannitol-specific EII, Chain A"/>
    <property type="match status" value="1"/>
</dbReference>
<evidence type="ECO:0000256" key="7">
    <source>
        <dbReference type="ARBA" id="ARBA00022777"/>
    </source>
</evidence>
<evidence type="ECO:0000256" key="4">
    <source>
        <dbReference type="ARBA" id="ARBA00022553"/>
    </source>
</evidence>
<dbReference type="PANTHER" id="PTHR36203:SF1">
    <property type="entry name" value="ASCORBATE-SPECIFIC PTS SYSTEM EIIA COMPONENT"/>
    <property type="match status" value="1"/>
</dbReference>
<keyword evidence="13" id="KW-1185">Reference proteome</keyword>
<organism evidence="12 13">
    <name type="scientific">Rubrobacter taiwanensis</name>
    <dbReference type="NCBI Taxonomy" id="185139"/>
    <lineage>
        <taxon>Bacteria</taxon>
        <taxon>Bacillati</taxon>
        <taxon>Actinomycetota</taxon>
        <taxon>Rubrobacteria</taxon>
        <taxon>Rubrobacterales</taxon>
        <taxon>Rubrobacteraceae</taxon>
        <taxon>Rubrobacter</taxon>
    </lineage>
</organism>
<evidence type="ECO:0000256" key="9">
    <source>
        <dbReference type="ARBA" id="ARBA00041175"/>
    </source>
</evidence>
<dbReference type="InterPro" id="IPR002178">
    <property type="entry name" value="PTS_EIIA_type-2_dom"/>
</dbReference>
<keyword evidence="7" id="KW-0418">Kinase</keyword>
<keyword evidence="12" id="KW-0762">Sugar transport</keyword>
<keyword evidence="5" id="KW-0808">Transferase</keyword>
<dbReference type="EMBL" id="SKBU01000031">
    <property type="protein sequence ID" value="TCJ14824.1"/>
    <property type="molecule type" value="Genomic_DNA"/>
</dbReference>
<reference evidence="12 13" key="1">
    <citation type="submission" date="2019-03" db="EMBL/GenBank/DDBJ databases">
        <title>Whole genome sequence of a novel Rubrobacter taiwanensis strain, isolated from Yellowstone National Park.</title>
        <authorList>
            <person name="Freed S."/>
            <person name="Ramaley R.F."/>
            <person name="Kyndt J.A."/>
        </authorList>
    </citation>
    <scope>NUCLEOTIDE SEQUENCE [LARGE SCALE GENOMIC DNA]</scope>
    <source>
        <strain evidence="12 13">Yellowstone</strain>
    </source>
</reference>
<dbReference type="PROSITE" id="PS51094">
    <property type="entry name" value="PTS_EIIA_TYPE_2"/>
    <property type="match status" value="1"/>
</dbReference>
<dbReference type="CDD" id="cd00211">
    <property type="entry name" value="PTS_IIA_fru"/>
    <property type="match status" value="1"/>
</dbReference>
<evidence type="ECO:0000256" key="8">
    <source>
        <dbReference type="ARBA" id="ARBA00037387"/>
    </source>
</evidence>
<keyword evidence="4" id="KW-0597">Phosphoprotein</keyword>
<dbReference type="OrthoDB" id="1634238at2"/>
<evidence type="ECO:0000256" key="10">
    <source>
        <dbReference type="ARBA" id="ARBA00042072"/>
    </source>
</evidence>
<protein>
    <recommendedName>
        <fullName evidence="9">Ascorbate-specific PTS system EIIA component</fullName>
    </recommendedName>
    <alternativeName>
        <fullName evidence="10">Ascorbate-specific phosphotransferase enzyme IIA component</fullName>
    </alternativeName>
</protein>
<proteinExistence type="predicted"/>
<comment type="function">
    <text evidence="8">The phosphoenolpyruvate-dependent sugar phosphotransferase system (sugar PTS), a major carbohydrate active transport system, catalyzes the phosphorylation of incoming sugar substrates concomitantly with their translocation across the cell membrane. The enzyme II UlaABC PTS system is involved in ascorbate transport.</text>
</comment>
<dbReference type="GO" id="GO:0005737">
    <property type="term" value="C:cytoplasm"/>
    <property type="evidence" value="ECO:0007669"/>
    <property type="project" value="UniProtKB-SubCell"/>
</dbReference>
<evidence type="ECO:0000256" key="3">
    <source>
        <dbReference type="ARBA" id="ARBA00022490"/>
    </source>
</evidence>
<dbReference type="Proteomes" id="UP000295244">
    <property type="component" value="Unassembled WGS sequence"/>
</dbReference>
<dbReference type="SUPFAM" id="SSF55804">
    <property type="entry name" value="Phoshotransferase/anion transport protein"/>
    <property type="match status" value="1"/>
</dbReference>
<evidence type="ECO:0000256" key="5">
    <source>
        <dbReference type="ARBA" id="ARBA00022679"/>
    </source>
</evidence>
<comment type="caution">
    <text evidence="12">The sequence shown here is derived from an EMBL/GenBank/DDBJ whole genome shotgun (WGS) entry which is preliminary data.</text>
</comment>
<dbReference type="GO" id="GO:0009401">
    <property type="term" value="P:phosphoenolpyruvate-dependent sugar phosphotransferase system"/>
    <property type="evidence" value="ECO:0007669"/>
    <property type="project" value="UniProtKB-KW"/>
</dbReference>
<dbReference type="RefSeq" id="WP_132692676.1">
    <property type="nucleotide sequence ID" value="NZ_SKBU01000031.1"/>
</dbReference>
<dbReference type="InterPro" id="IPR016152">
    <property type="entry name" value="PTrfase/Anion_transptr"/>
</dbReference>
<dbReference type="Pfam" id="PF00359">
    <property type="entry name" value="PTS_EIIA_2"/>
    <property type="match status" value="1"/>
</dbReference>
<accession>A0A4R1BCS7</accession>
<gene>
    <name evidence="12" type="ORF">E0L93_13870</name>
</gene>
<evidence type="ECO:0000259" key="11">
    <source>
        <dbReference type="PROSITE" id="PS51094"/>
    </source>
</evidence>
<evidence type="ECO:0000256" key="6">
    <source>
        <dbReference type="ARBA" id="ARBA00022683"/>
    </source>
</evidence>
<dbReference type="AlphaFoldDB" id="A0A4R1BCS7"/>
<keyword evidence="3" id="KW-0963">Cytoplasm</keyword>